<dbReference type="InterPro" id="IPR000182">
    <property type="entry name" value="GNAT_dom"/>
</dbReference>
<dbReference type="AlphaFoldDB" id="A0A4U1C2K6"/>
<accession>A0A4U1C2K6</accession>
<dbReference type="Pfam" id="PF00583">
    <property type="entry name" value="Acetyltransf_1"/>
    <property type="match status" value="1"/>
</dbReference>
<dbReference type="SUPFAM" id="SSF55729">
    <property type="entry name" value="Acyl-CoA N-acyltransferases (Nat)"/>
    <property type="match status" value="1"/>
</dbReference>
<dbReference type="PROSITE" id="PS51186">
    <property type="entry name" value="GNAT"/>
    <property type="match status" value="1"/>
</dbReference>
<dbReference type="OrthoDB" id="5319888at2"/>
<evidence type="ECO:0000313" key="2">
    <source>
        <dbReference type="EMBL" id="TKB99990.1"/>
    </source>
</evidence>
<dbReference type="CDD" id="cd04301">
    <property type="entry name" value="NAT_SF"/>
    <property type="match status" value="1"/>
</dbReference>
<name>A0A4U1C2K6_9SPHI</name>
<protein>
    <submittedName>
        <fullName evidence="2">GNAT family N-acetyltransferase</fullName>
    </submittedName>
</protein>
<dbReference type="RefSeq" id="WP_136877154.1">
    <property type="nucleotide sequence ID" value="NZ_SWBO01000005.1"/>
</dbReference>
<dbReference type="InterPro" id="IPR050276">
    <property type="entry name" value="MshD_Acetyltransferase"/>
</dbReference>
<keyword evidence="2" id="KW-0808">Transferase</keyword>
<dbReference type="Gene3D" id="3.40.630.30">
    <property type="match status" value="1"/>
</dbReference>
<organism evidence="2 3">
    <name type="scientific">Pedobacter cryotolerans</name>
    <dbReference type="NCBI Taxonomy" id="2571270"/>
    <lineage>
        <taxon>Bacteria</taxon>
        <taxon>Pseudomonadati</taxon>
        <taxon>Bacteroidota</taxon>
        <taxon>Sphingobacteriia</taxon>
        <taxon>Sphingobacteriales</taxon>
        <taxon>Sphingobacteriaceae</taxon>
        <taxon>Pedobacter</taxon>
    </lineage>
</organism>
<keyword evidence="3" id="KW-1185">Reference proteome</keyword>
<dbReference type="Proteomes" id="UP000310477">
    <property type="component" value="Unassembled WGS sequence"/>
</dbReference>
<dbReference type="GO" id="GO:0016747">
    <property type="term" value="F:acyltransferase activity, transferring groups other than amino-acyl groups"/>
    <property type="evidence" value="ECO:0007669"/>
    <property type="project" value="InterPro"/>
</dbReference>
<evidence type="ECO:0000313" key="3">
    <source>
        <dbReference type="Proteomes" id="UP000310477"/>
    </source>
</evidence>
<sequence length="183" mass="20746">MIRNASPADANDLVKLMMLAMGDLPFKFIASADQSIAFSLLMDFVLKEGNQYCLSNTFVYVLDEKVVGAINAYDGGAIEQLRKPFFDYIRKAFHHGVFDMDVESEAGEYYIDTLAVNPSYQGKGIGKDLIKYVINHAERIGFDKVGLLVSNPDAKRLYEKLGFKKVGYRYLLDNKHEHLVYRV</sequence>
<feature type="domain" description="N-acetyltransferase" evidence="1">
    <location>
        <begin position="1"/>
        <end position="183"/>
    </location>
</feature>
<dbReference type="PANTHER" id="PTHR43617">
    <property type="entry name" value="L-AMINO ACID N-ACETYLTRANSFERASE"/>
    <property type="match status" value="1"/>
</dbReference>
<proteinExistence type="predicted"/>
<evidence type="ECO:0000259" key="1">
    <source>
        <dbReference type="PROSITE" id="PS51186"/>
    </source>
</evidence>
<gene>
    <name evidence="2" type="ORF">FA045_11150</name>
</gene>
<reference evidence="2 3" key="1">
    <citation type="submission" date="2019-04" db="EMBL/GenBank/DDBJ databases">
        <title>Pedobacter sp. AR-2-6 sp. nov., isolated from Arctic soil.</title>
        <authorList>
            <person name="Dahal R.H."/>
            <person name="Kim D.-U."/>
        </authorList>
    </citation>
    <scope>NUCLEOTIDE SEQUENCE [LARGE SCALE GENOMIC DNA]</scope>
    <source>
        <strain evidence="2 3">AR-2-6</strain>
    </source>
</reference>
<comment type="caution">
    <text evidence="2">The sequence shown here is derived from an EMBL/GenBank/DDBJ whole genome shotgun (WGS) entry which is preliminary data.</text>
</comment>
<dbReference type="EMBL" id="SWBO01000005">
    <property type="protein sequence ID" value="TKB99990.1"/>
    <property type="molecule type" value="Genomic_DNA"/>
</dbReference>
<dbReference type="InterPro" id="IPR016181">
    <property type="entry name" value="Acyl_CoA_acyltransferase"/>
</dbReference>